<sequence>MSSVKVILLEPQAKLGKAGEVVNVKAGYARNFLVPQGLALPATNSNLKTLAARLKSKEKQLAALKSEAEKLAEELKDLAVVLHVKAGEGKIYGAVTNSDVAEAVNAQTGKALDRHKFVMPKAIKETGEYEVSYKAHHDVSIPVKLTITSH</sequence>
<comment type="similarity">
    <text evidence="1 7">Belongs to the bacterial ribosomal protein bL9 family.</text>
</comment>
<gene>
    <name evidence="7 10" type="primary">rplI</name>
    <name evidence="10" type="ORF">GCM10008938_25230</name>
</gene>
<dbReference type="InterPro" id="IPR009027">
    <property type="entry name" value="Ribosomal_bL9/RNase_H1_N"/>
</dbReference>
<dbReference type="InterPro" id="IPR000244">
    <property type="entry name" value="Ribosomal_bL9"/>
</dbReference>
<feature type="coiled-coil region" evidence="8">
    <location>
        <begin position="47"/>
        <end position="81"/>
    </location>
</feature>
<keyword evidence="5 7" id="KW-0687">Ribonucleoprotein</keyword>
<evidence type="ECO:0000259" key="9">
    <source>
        <dbReference type="PROSITE" id="PS00651"/>
    </source>
</evidence>
<dbReference type="PANTHER" id="PTHR21368">
    <property type="entry name" value="50S RIBOSOMAL PROTEIN L9"/>
    <property type="match status" value="1"/>
</dbReference>
<accession>A0ABQ2D085</accession>
<keyword evidence="11" id="KW-1185">Reference proteome</keyword>
<evidence type="ECO:0000313" key="11">
    <source>
        <dbReference type="Proteomes" id="UP000632222"/>
    </source>
</evidence>
<evidence type="ECO:0000256" key="7">
    <source>
        <dbReference type="HAMAP-Rule" id="MF_00503"/>
    </source>
</evidence>
<evidence type="ECO:0000256" key="6">
    <source>
        <dbReference type="ARBA" id="ARBA00035292"/>
    </source>
</evidence>
<feature type="domain" description="Ribosomal protein L9" evidence="9">
    <location>
        <begin position="16"/>
        <end position="43"/>
    </location>
</feature>
<dbReference type="GO" id="GO:0005840">
    <property type="term" value="C:ribosome"/>
    <property type="evidence" value="ECO:0007669"/>
    <property type="project" value="UniProtKB-KW"/>
</dbReference>
<dbReference type="InterPro" id="IPR020070">
    <property type="entry name" value="Ribosomal_bL9_N"/>
</dbReference>
<reference evidence="11" key="1">
    <citation type="journal article" date="2019" name="Int. J. Syst. Evol. Microbiol.">
        <title>The Global Catalogue of Microorganisms (GCM) 10K type strain sequencing project: providing services to taxonomists for standard genome sequencing and annotation.</title>
        <authorList>
            <consortium name="The Broad Institute Genomics Platform"/>
            <consortium name="The Broad Institute Genome Sequencing Center for Infectious Disease"/>
            <person name="Wu L."/>
            <person name="Ma J."/>
        </authorList>
    </citation>
    <scope>NUCLEOTIDE SEQUENCE [LARGE SCALE GENOMIC DNA]</scope>
    <source>
        <strain evidence="11">JCM 14370</strain>
    </source>
</reference>
<dbReference type="Pfam" id="PF03948">
    <property type="entry name" value="Ribosomal_L9_C"/>
    <property type="match status" value="1"/>
</dbReference>
<evidence type="ECO:0000256" key="3">
    <source>
        <dbReference type="ARBA" id="ARBA00022884"/>
    </source>
</evidence>
<dbReference type="InterPro" id="IPR020069">
    <property type="entry name" value="Ribosomal_bL9_C"/>
</dbReference>
<proteinExistence type="inferred from homology"/>
<dbReference type="RefSeq" id="WP_189003045.1">
    <property type="nucleotide sequence ID" value="NZ_BMOD01000008.1"/>
</dbReference>
<evidence type="ECO:0000256" key="5">
    <source>
        <dbReference type="ARBA" id="ARBA00023274"/>
    </source>
</evidence>
<evidence type="ECO:0000256" key="2">
    <source>
        <dbReference type="ARBA" id="ARBA00022730"/>
    </source>
</evidence>
<dbReference type="Gene3D" id="3.10.430.100">
    <property type="entry name" value="Ribosomal protein L9, C-terminal domain"/>
    <property type="match status" value="1"/>
</dbReference>
<dbReference type="EMBL" id="BMOD01000008">
    <property type="protein sequence ID" value="GGJ38062.1"/>
    <property type="molecule type" value="Genomic_DNA"/>
</dbReference>
<dbReference type="Proteomes" id="UP000632222">
    <property type="component" value="Unassembled WGS sequence"/>
</dbReference>
<dbReference type="InterPro" id="IPR036791">
    <property type="entry name" value="Ribosomal_bL9_C_sf"/>
</dbReference>
<comment type="caution">
    <text evidence="10">The sequence shown here is derived from an EMBL/GenBank/DDBJ whole genome shotgun (WGS) entry which is preliminary data.</text>
</comment>
<evidence type="ECO:0000256" key="8">
    <source>
        <dbReference type="SAM" id="Coils"/>
    </source>
</evidence>
<keyword evidence="3 7" id="KW-0694">RNA-binding</keyword>
<dbReference type="SUPFAM" id="SSF55658">
    <property type="entry name" value="L9 N-domain-like"/>
    <property type="match status" value="1"/>
</dbReference>
<evidence type="ECO:0000256" key="4">
    <source>
        <dbReference type="ARBA" id="ARBA00022980"/>
    </source>
</evidence>
<organism evidence="10 11">
    <name type="scientific">Deinococcus roseus</name>
    <dbReference type="NCBI Taxonomy" id="392414"/>
    <lineage>
        <taxon>Bacteria</taxon>
        <taxon>Thermotogati</taxon>
        <taxon>Deinococcota</taxon>
        <taxon>Deinococci</taxon>
        <taxon>Deinococcales</taxon>
        <taxon>Deinococcaceae</taxon>
        <taxon>Deinococcus</taxon>
    </lineage>
</organism>
<keyword evidence="2 7" id="KW-0699">rRNA-binding</keyword>
<evidence type="ECO:0000256" key="1">
    <source>
        <dbReference type="ARBA" id="ARBA00010605"/>
    </source>
</evidence>
<dbReference type="Gene3D" id="3.40.5.10">
    <property type="entry name" value="Ribosomal protein L9, N-terminal domain"/>
    <property type="match status" value="1"/>
</dbReference>
<evidence type="ECO:0000313" key="10">
    <source>
        <dbReference type="EMBL" id="GGJ38062.1"/>
    </source>
</evidence>
<keyword evidence="8" id="KW-0175">Coiled coil</keyword>
<dbReference type="PROSITE" id="PS00651">
    <property type="entry name" value="RIBOSOMAL_L9"/>
    <property type="match status" value="1"/>
</dbReference>
<dbReference type="NCBIfam" id="TIGR00158">
    <property type="entry name" value="L9"/>
    <property type="match status" value="1"/>
</dbReference>
<dbReference type="HAMAP" id="MF_00503">
    <property type="entry name" value="Ribosomal_bL9"/>
    <property type="match status" value="1"/>
</dbReference>
<protein>
    <recommendedName>
        <fullName evidence="6 7">Large ribosomal subunit protein bL9</fullName>
    </recommendedName>
</protein>
<dbReference type="InterPro" id="IPR036935">
    <property type="entry name" value="Ribosomal_bL9_N_sf"/>
</dbReference>
<dbReference type="Pfam" id="PF01281">
    <property type="entry name" value="Ribosomal_L9_N"/>
    <property type="match status" value="1"/>
</dbReference>
<dbReference type="InterPro" id="IPR020594">
    <property type="entry name" value="Ribosomal_bL9_bac/chp"/>
</dbReference>
<dbReference type="SUPFAM" id="SSF55653">
    <property type="entry name" value="Ribosomal protein L9 C-domain"/>
    <property type="match status" value="1"/>
</dbReference>
<comment type="function">
    <text evidence="7">Binds to the 23S rRNA.</text>
</comment>
<name>A0ABQ2D085_9DEIO</name>
<keyword evidence="4 7" id="KW-0689">Ribosomal protein</keyword>